<sequence>MLRVVAWICFVATIPWALIFIILGVAVSANLLHVTSIFIINLIITLLAFLAAVSLAALPILGTIKLFKLSRKNPEQPDGGEKFAEKVFNFFGKILDGADYL</sequence>
<feature type="transmembrane region" description="Helical" evidence="1">
    <location>
        <begin position="7"/>
        <end position="32"/>
    </location>
</feature>
<keyword evidence="1" id="KW-0472">Membrane</keyword>
<dbReference type="AlphaFoldDB" id="E3H5E1"/>
<evidence type="ECO:0000313" key="2">
    <source>
        <dbReference type="EMBL" id="ADP39687.1"/>
    </source>
</evidence>
<keyword evidence="1" id="KW-1133">Transmembrane helix</keyword>
<organism evidence="2 3">
    <name type="scientific">Rothia dentocariosa (strain ATCC 17931 / CDC X599 / XDIA)</name>
    <dbReference type="NCBI Taxonomy" id="762948"/>
    <lineage>
        <taxon>Bacteria</taxon>
        <taxon>Bacillati</taxon>
        <taxon>Actinomycetota</taxon>
        <taxon>Actinomycetes</taxon>
        <taxon>Micrococcales</taxon>
        <taxon>Micrococcaceae</taxon>
        <taxon>Rothia</taxon>
    </lineage>
</organism>
<accession>E3H5E1</accession>
<feature type="transmembrane region" description="Helical" evidence="1">
    <location>
        <begin position="38"/>
        <end position="62"/>
    </location>
</feature>
<name>E3H5E1_ROTDC</name>
<proteinExistence type="predicted"/>
<dbReference type="EMBL" id="CP002280">
    <property type="protein sequence ID" value="ADP39687.1"/>
    <property type="molecule type" value="Genomic_DNA"/>
</dbReference>
<evidence type="ECO:0000313" key="3">
    <source>
        <dbReference type="Proteomes" id="UP000000387"/>
    </source>
</evidence>
<reference evidence="3" key="1">
    <citation type="submission" date="2010-10" db="EMBL/GenBank/DDBJ databases">
        <title>The complete genome of Rothia dentocariosa ATCC 17931.</title>
        <authorList>
            <person name="Muzny D."/>
            <person name="Qin X."/>
            <person name="Buhay C."/>
            <person name="Dugan-Rocha S."/>
            <person name="Ding Y."/>
            <person name="Chen G."/>
            <person name="Hawes A."/>
            <person name="Holder M."/>
            <person name="Jhangiani S."/>
            <person name="Johnson A."/>
            <person name="Khan Z."/>
            <person name="Li Z."/>
            <person name="Liu W."/>
            <person name="Liu X."/>
            <person name="Perez L."/>
            <person name="Shen H."/>
            <person name="Wang Q."/>
            <person name="Watt J."/>
            <person name="Xi L."/>
            <person name="Xin Y."/>
            <person name="Zhou J."/>
            <person name="Deng J."/>
            <person name="Jiang H."/>
            <person name="Liu Y."/>
            <person name="Qu J."/>
            <person name="Song X.-Z."/>
            <person name="Zhang L."/>
            <person name="Villasana D."/>
            <person name="Johnson A."/>
            <person name="Liu J."/>
            <person name="Liyanage D."/>
            <person name="Lorensuhewa L."/>
            <person name="Robinson T."/>
            <person name="Song A."/>
            <person name="Song B.-B."/>
            <person name="Dinh H."/>
            <person name="Thornton R."/>
            <person name="Coyle M."/>
            <person name="Francisco L."/>
            <person name="Jackson L."/>
            <person name="Javaid M."/>
            <person name="Korchina V."/>
            <person name="Kovar C."/>
            <person name="Mata R."/>
            <person name="Mathew T."/>
            <person name="Ngo R."/>
            <person name="Nguyen L."/>
            <person name="Nguyen N."/>
            <person name="Okwuonu G."/>
            <person name="Ongeri F."/>
            <person name="Pham C."/>
            <person name="Simmons D."/>
            <person name="Wilczek-Boney K."/>
            <person name="Hale W."/>
            <person name="Jakkamsetti A."/>
            <person name="Pham P."/>
            <person name="Ruth R."/>
            <person name="San Lucas F."/>
            <person name="Warren J."/>
            <person name="Zhang J."/>
            <person name="Zhao Z."/>
            <person name="Zhou C."/>
            <person name="Zhu D."/>
            <person name="Lee S."/>
            <person name="Bess C."/>
            <person name="Blankenburg K."/>
            <person name="Forbes L."/>
            <person name="Fu Q."/>
            <person name="Gubbala S."/>
            <person name="Hirani K."/>
            <person name="Jayaseelan J.C."/>
            <person name="Lara F."/>
            <person name="Munidasa M."/>
            <person name="Palculict T."/>
            <person name="Patil S."/>
            <person name="Pu L.-L."/>
            <person name="Saada N."/>
            <person name="Tang L."/>
            <person name="Weissenberger G."/>
            <person name="Zhu Y."/>
            <person name="Hemphill L."/>
            <person name="Shang Y."/>
            <person name="Youmans B."/>
            <person name="Ayvaz T."/>
            <person name="Ross M."/>
            <person name="Santibanez J."/>
            <person name="Aqrawi P."/>
            <person name="Gross S."/>
            <person name="Joshi V."/>
            <person name="Fowler G."/>
            <person name="Nazareth L."/>
            <person name="Reid J."/>
            <person name="Worley K."/>
            <person name="Petrosino J."/>
            <person name="Highlander S."/>
            <person name="Gibbs R."/>
        </authorList>
    </citation>
    <scope>NUCLEOTIDE SEQUENCE [LARGE SCALE GENOMIC DNA]</scope>
    <source>
        <strain evidence="3">ATCC 17931 / CDC X599 / XDIA</strain>
    </source>
</reference>
<evidence type="ECO:0000256" key="1">
    <source>
        <dbReference type="SAM" id="Phobius"/>
    </source>
</evidence>
<dbReference type="HOGENOM" id="CLU_2289568_0_0_11"/>
<protein>
    <submittedName>
        <fullName evidence="2">Uncharacterized protein</fullName>
    </submittedName>
</protein>
<keyword evidence="1" id="KW-0812">Transmembrane</keyword>
<gene>
    <name evidence="2" type="ordered locus">HMPREF0733_10229</name>
</gene>
<dbReference type="KEGG" id="rdn:HMPREF0733_10229"/>
<dbReference type="Proteomes" id="UP000000387">
    <property type="component" value="Chromosome"/>
</dbReference>